<evidence type="ECO:0000313" key="4">
    <source>
        <dbReference type="Proteomes" id="UP000011096"/>
    </source>
</evidence>
<keyword evidence="4" id="KW-1185">Reference proteome</keyword>
<dbReference type="GO" id="GO:0005524">
    <property type="term" value="F:ATP binding"/>
    <property type="evidence" value="ECO:0007669"/>
    <property type="project" value="InterPro"/>
</dbReference>
<organism evidence="3 4">
    <name type="scientific">Colletotrichum fructicola (strain Nara gc5)</name>
    <name type="common">Anthracnose fungus</name>
    <name type="synonym">Colletotrichum gloeosporioides (strain Nara gc5)</name>
    <dbReference type="NCBI Taxonomy" id="1213859"/>
    <lineage>
        <taxon>Eukaryota</taxon>
        <taxon>Fungi</taxon>
        <taxon>Dikarya</taxon>
        <taxon>Ascomycota</taxon>
        <taxon>Pezizomycotina</taxon>
        <taxon>Sordariomycetes</taxon>
        <taxon>Hypocreomycetidae</taxon>
        <taxon>Glomerellales</taxon>
        <taxon>Glomerellaceae</taxon>
        <taxon>Colletotrichum</taxon>
        <taxon>Colletotrichum gloeosporioides species complex</taxon>
    </lineage>
</organism>
<evidence type="ECO:0008006" key="5">
    <source>
        <dbReference type="Google" id="ProtNLM"/>
    </source>
</evidence>
<comment type="caution">
    <text evidence="3">The sequence shown here is derived from an EMBL/GenBank/DDBJ whole genome shotgun (WGS) entry which is preliminary data.</text>
</comment>
<dbReference type="GeneID" id="43609847"/>
<gene>
    <name evidence="3" type="ORF">CGGC5_v008297</name>
</gene>
<dbReference type="InterPro" id="IPR027417">
    <property type="entry name" value="P-loop_NTPase"/>
</dbReference>
<dbReference type="PANTHER" id="PTHR46411:SF4">
    <property type="entry name" value="AAA+ ATPASE DOMAIN-CONTAINING PROTEIN"/>
    <property type="match status" value="1"/>
</dbReference>
<dbReference type="AlphaFoldDB" id="A0A7J6J2J7"/>
<evidence type="ECO:0000259" key="1">
    <source>
        <dbReference type="Pfam" id="PF00004"/>
    </source>
</evidence>
<dbReference type="PANTHER" id="PTHR46411">
    <property type="entry name" value="FAMILY ATPASE, PUTATIVE-RELATED"/>
    <property type="match status" value="1"/>
</dbReference>
<dbReference type="InParanoid" id="A0A7J6J2J7"/>
<feature type="domain" description="AAA+ ATPase lid" evidence="2">
    <location>
        <begin position="71"/>
        <end position="171"/>
    </location>
</feature>
<dbReference type="EMBL" id="ANPB02000004">
    <property type="protein sequence ID" value="KAF4484031.1"/>
    <property type="molecule type" value="Genomic_DNA"/>
</dbReference>
<dbReference type="Proteomes" id="UP000011096">
    <property type="component" value="Unassembled WGS sequence"/>
</dbReference>
<dbReference type="Gene3D" id="3.40.50.300">
    <property type="entry name" value="P-loop containing nucleotide triphosphate hydrolases"/>
    <property type="match status" value="1"/>
</dbReference>
<reference evidence="3 4" key="2">
    <citation type="submission" date="2020-04" db="EMBL/GenBank/DDBJ databases">
        <title>Genome sequencing and assembly of multiple isolates from the Colletotrichum gloeosporioides species complex.</title>
        <authorList>
            <person name="Gan P."/>
            <person name="Shirasu K."/>
        </authorList>
    </citation>
    <scope>NUCLEOTIDE SEQUENCE [LARGE SCALE GENOMIC DNA]</scope>
    <source>
        <strain evidence="3 4">Nara gc5</strain>
    </source>
</reference>
<protein>
    <recommendedName>
        <fullName evidence="5">ATPase AAA-type core domain-containing protein</fullName>
    </recommendedName>
</protein>
<accession>A0A7J6J2J7</accession>
<dbReference type="InterPro" id="IPR003959">
    <property type="entry name" value="ATPase_AAA_core"/>
</dbReference>
<dbReference type="RefSeq" id="XP_031892181.2">
    <property type="nucleotide sequence ID" value="XM_032025697.2"/>
</dbReference>
<dbReference type="Pfam" id="PF00004">
    <property type="entry name" value="AAA"/>
    <property type="match status" value="1"/>
</dbReference>
<feature type="domain" description="ATPase AAA-type core" evidence="1">
    <location>
        <begin position="5"/>
        <end position="68"/>
    </location>
</feature>
<name>A0A7J6J2J7_COLFN</name>
<evidence type="ECO:0000313" key="3">
    <source>
        <dbReference type="EMBL" id="KAF4484031.1"/>
    </source>
</evidence>
<dbReference type="GO" id="GO:0016887">
    <property type="term" value="F:ATP hydrolysis activity"/>
    <property type="evidence" value="ECO:0007669"/>
    <property type="project" value="InterPro"/>
</dbReference>
<dbReference type="Pfam" id="PF23232">
    <property type="entry name" value="AAA_lid_13"/>
    <property type="match status" value="1"/>
</dbReference>
<proteinExistence type="predicted"/>
<sequence>MKWGAVLLIDEADVFMERRTTSDLVRNSLVAGFLRALEFYDGILFLTTNRVGSFDDAFISRIHIQLYYPDFSNDERQRVWKTFIDKLARERGDTIRLTIDAKEYIESTRKQGLKWNGREIRNAFQTAVALAEYEADKDSEGRIMVKDDHLRAVVELSKDFKGYLNDLHRKDEGKRAEQRYERLDSYGSSNLPISEVKNMVSLRFAVLVTAATLAFAAPEAIKARQAAGCQPAETVCRDGLLESKPSQWSPLPKELALLGMRFSVTKS</sequence>
<reference evidence="3 4" key="1">
    <citation type="submission" date="2012-08" db="EMBL/GenBank/DDBJ databases">
        <authorList>
            <person name="Gan P.H.P."/>
            <person name="Ikeda K."/>
            <person name="Irieda H."/>
            <person name="Narusaka M."/>
            <person name="O'Connell R.J."/>
            <person name="Narusaka Y."/>
            <person name="Takano Y."/>
            <person name="Kubo Y."/>
            <person name="Shirasu K."/>
        </authorList>
    </citation>
    <scope>NUCLEOTIDE SEQUENCE [LARGE SCALE GENOMIC DNA]</scope>
    <source>
        <strain evidence="3 4">Nara gc5</strain>
    </source>
</reference>
<evidence type="ECO:0000259" key="2">
    <source>
        <dbReference type="Pfam" id="PF23232"/>
    </source>
</evidence>
<dbReference type="InterPro" id="IPR056599">
    <property type="entry name" value="AAA_lid_fung"/>
</dbReference>
<dbReference type="SUPFAM" id="SSF52540">
    <property type="entry name" value="P-loop containing nucleoside triphosphate hydrolases"/>
    <property type="match status" value="1"/>
</dbReference>
<dbReference type="OrthoDB" id="10042665at2759"/>